<reference evidence="2 3" key="1">
    <citation type="submission" date="2016-10" db="EMBL/GenBank/DDBJ databases">
        <authorList>
            <person name="de Groot N.N."/>
        </authorList>
    </citation>
    <scope>NUCLEOTIDE SEQUENCE [LARGE SCALE GENOMIC DNA]</scope>
    <source>
        <strain evidence="2 3">DSM 15283</strain>
    </source>
</reference>
<evidence type="ECO:0000256" key="1">
    <source>
        <dbReference type="SAM" id="SignalP"/>
    </source>
</evidence>
<sequence>MRFLTAFAIVAAASAAAPAFAGKKAECELQAAIVTRAAELRMERKSEKKAVAIMTSGEDEAVAEKYLPAVPHIVDWVYNSLSRKQLKQDPGAAYLDTCINN</sequence>
<name>A0A1I4LZ29_9RHOB</name>
<dbReference type="OrthoDB" id="7875126at2"/>
<feature type="signal peptide" evidence="1">
    <location>
        <begin position="1"/>
        <end position="21"/>
    </location>
</feature>
<accession>A0A1I4LZ29</accession>
<dbReference type="RefSeq" id="WP_093093222.1">
    <property type="nucleotide sequence ID" value="NZ_FOTQ01000002.1"/>
</dbReference>
<keyword evidence="3" id="KW-1185">Reference proteome</keyword>
<evidence type="ECO:0000313" key="3">
    <source>
        <dbReference type="Proteomes" id="UP000199144"/>
    </source>
</evidence>
<dbReference type="EMBL" id="FOTQ01000002">
    <property type="protein sequence ID" value="SFL96209.1"/>
    <property type="molecule type" value="Genomic_DNA"/>
</dbReference>
<keyword evidence="1" id="KW-0732">Signal</keyword>
<dbReference type="AlphaFoldDB" id="A0A1I4LZ29"/>
<dbReference type="STRING" id="254406.SAMN04488042_102302"/>
<feature type="chain" id="PRO_5011441818" description="HdeA/HdeB family protein" evidence="1">
    <location>
        <begin position="22"/>
        <end position="101"/>
    </location>
</feature>
<organism evidence="2 3">
    <name type="scientific">Shimia aestuarii</name>
    <dbReference type="NCBI Taxonomy" id="254406"/>
    <lineage>
        <taxon>Bacteria</taxon>
        <taxon>Pseudomonadati</taxon>
        <taxon>Pseudomonadota</taxon>
        <taxon>Alphaproteobacteria</taxon>
        <taxon>Rhodobacterales</taxon>
        <taxon>Roseobacteraceae</taxon>
    </lineage>
</organism>
<evidence type="ECO:0000313" key="2">
    <source>
        <dbReference type="EMBL" id="SFL96209.1"/>
    </source>
</evidence>
<dbReference type="Proteomes" id="UP000199144">
    <property type="component" value="Unassembled WGS sequence"/>
</dbReference>
<proteinExistence type="predicted"/>
<protein>
    <recommendedName>
        <fullName evidence="4">HdeA/HdeB family protein</fullName>
    </recommendedName>
</protein>
<evidence type="ECO:0008006" key="4">
    <source>
        <dbReference type="Google" id="ProtNLM"/>
    </source>
</evidence>
<gene>
    <name evidence="2" type="ORF">SAMN04488042_102302</name>
</gene>